<evidence type="ECO:0000313" key="3">
    <source>
        <dbReference type="Proteomes" id="UP000762676"/>
    </source>
</evidence>
<evidence type="ECO:0000256" key="1">
    <source>
        <dbReference type="SAM" id="MobiDB-lite"/>
    </source>
</evidence>
<dbReference type="Proteomes" id="UP000762676">
    <property type="component" value="Unassembled WGS sequence"/>
</dbReference>
<feature type="compositionally biased region" description="Polar residues" evidence="1">
    <location>
        <begin position="130"/>
        <end position="142"/>
    </location>
</feature>
<feature type="compositionally biased region" description="Basic and acidic residues" evidence="1">
    <location>
        <begin position="79"/>
        <end position="108"/>
    </location>
</feature>
<protein>
    <submittedName>
        <fullName evidence="2">Uncharacterized protein</fullName>
    </submittedName>
</protein>
<feature type="compositionally biased region" description="Basic and acidic residues" evidence="1">
    <location>
        <begin position="23"/>
        <end position="40"/>
    </location>
</feature>
<sequence>MKCGKPGHRKSDGKCEASSLGENLDHLDNEPGRDEREDMYTKNNNDGEMEEGEVTSGEENNENDIDVGEVGGGGEEESDNKSIVKDVTNIEKDNTNVKLKSQESKGTPDEIDSLADNEKRNERQKKLTENTRNGFTNDNSEGCVNLRPVRVRRRLQLASSSQVQ</sequence>
<dbReference type="AlphaFoldDB" id="A0AAV4GEB3"/>
<organism evidence="2 3">
    <name type="scientific">Elysia marginata</name>
    <dbReference type="NCBI Taxonomy" id="1093978"/>
    <lineage>
        <taxon>Eukaryota</taxon>
        <taxon>Metazoa</taxon>
        <taxon>Spiralia</taxon>
        <taxon>Lophotrochozoa</taxon>
        <taxon>Mollusca</taxon>
        <taxon>Gastropoda</taxon>
        <taxon>Heterobranchia</taxon>
        <taxon>Euthyneura</taxon>
        <taxon>Panpulmonata</taxon>
        <taxon>Sacoglossa</taxon>
        <taxon>Placobranchoidea</taxon>
        <taxon>Plakobranchidae</taxon>
        <taxon>Elysia</taxon>
    </lineage>
</organism>
<name>A0AAV4GEB3_9GAST</name>
<evidence type="ECO:0000313" key="2">
    <source>
        <dbReference type="EMBL" id="GFR83839.1"/>
    </source>
</evidence>
<accession>A0AAV4GEB3</accession>
<feature type="region of interest" description="Disordered" evidence="1">
    <location>
        <begin position="1"/>
        <end position="142"/>
    </location>
</feature>
<gene>
    <name evidence="2" type="ORF">ElyMa_004134700</name>
</gene>
<proteinExistence type="predicted"/>
<comment type="caution">
    <text evidence="2">The sequence shown here is derived from an EMBL/GenBank/DDBJ whole genome shotgun (WGS) entry which is preliminary data.</text>
</comment>
<feature type="compositionally biased region" description="Basic and acidic residues" evidence="1">
    <location>
        <begin position="116"/>
        <end position="129"/>
    </location>
</feature>
<dbReference type="EMBL" id="BMAT01008388">
    <property type="protein sequence ID" value="GFR83839.1"/>
    <property type="molecule type" value="Genomic_DNA"/>
</dbReference>
<keyword evidence="3" id="KW-1185">Reference proteome</keyword>
<reference evidence="2 3" key="1">
    <citation type="journal article" date="2021" name="Elife">
        <title>Chloroplast acquisition without the gene transfer in kleptoplastic sea slugs, Plakobranchus ocellatus.</title>
        <authorList>
            <person name="Maeda T."/>
            <person name="Takahashi S."/>
            <person name="Yoshida T."/>
            <person name="Shimamura S."/>
            <person name="Takaki Y."/>
            <person name="Nagai Y."/>
            <person name="Toyoda A."/>
            <person name="Suzuki Y."/>
            <person name="Arimoto A."/>
            <person name="Ishii H."/>
            <person name="Satoh N."/>
            <person name="Nishiyama T."/>
            <person name="Hasebe M."/>
            <person name="Maruyama T."/>
            <person name="Minagawa J."/>
            <person name="Obokata J."/>
            <person name="Shigenobu S."/>
        </authorList>
    </citation>
    <scope>NUCLEOTIDE SEQUENCE [LARGE SCALE GENOMIC DNA]</scope>
</reference>